<reference evidence="2" key="1">
    <citation type="submission" date="2020-11" db="EMBL/GenBank/DDBJ databases">
        <authorList>
            <consortium name="DOE Joint Genome Institute"/>
            <person name="Ahrendt S."/>
            <person name="Riley R."/>
            <person name="Andreopoulos W."/>
            <person name="Labutti K."/>
            <person name="Pangilinan J."/>
            <person name="Ruiz-Duenas F.J."/>
            <person name="Barrasa J.M."/>
            <person name="Sanchez-Garcia M."/>
            <person name="Camarero S."/>
            <person name="Miyauchi S."/>
            <person name="Serrano A."/>
            <person name="Linde D."/>
            <person name="Babiker R."/>
            <person name="Drula E."/>
            <person name="Ayuso-Fernandez I."/>
            <person name="Pacheco R."/>
            <person name="Padilla G."/>
            <person name="Ferreira P."/>
            <person name="Barriuso J."/>
            <person name="Kellner H."/>
            <person name="Castanera R."/>
            <person name="Alfaro M."/>
            <person name="Ramirez L."/>
            <person name="Pisabarro A.G."/>
            <person name="Kuo A."/>
            <person name="Tritt A."/>
            <person name="Lipzen A."/>
            <person name="He G."/>
            <person name="Yan M."/>
            <person name="Ng V."/>
            <person name="Cullen D."/>
            <person name="Martin F."/>
            <person name="Rosso M.-N."/>
            <person name="Henrissat B."/>
            <person name="Hibbett D."/>
            <person name="Martinez A.T."/>
            <person name="Grigoriev I.V."/>
        </authorList>
    </citation>
    <scope>NUCLEOTIDE SEQUENCE</scope>
    <source>
        <strain evidence="2">AH 40177</strain>
    </source>
</reference>
<sequence>MKHISKPFILLALILCSLVDISRSELTICSVPLRYENHATSGCNRATKAFTTKRGHLQKITKVIGDEGPPGTECDNTLELQLLAEAANTSGACKSFWMLRSGDLIDTDVHSYWEQVVYAANAFPNTYYLDKATNRAKGKAVTNFLSGEELGDKTLLHNIQMYLSDVHKEVKSVSETLDIGLQAALNNMQLAAQAKINMMPSKTERDQSNRDAKQRILNDAKALFGFYALFPNPTTISQLFQGFEEYIEEHTNSKEIIHVNIPTKSRSTYVHNHQHPLVQHH</sequence>
<gene>
    <name evidence="2" type="ORF">BDP27DRAFT_483535</name>
</gene>
<evidence type="ECO:0000313" key="2">
    <source>
        <dbReference type="EMBL" id="KAF9077653.1"/>
    </source>
</evidence>
<comment type="caution">
    <text evidence="2">The sequence shown here is derived from an EMBL/GenBank/DDBJ whole genome shotgun (WGS) entry which is preliminary data.</text>
</comment>
<accession>A0A9P5QAE7</accession>
<evidence type="ECO:0000313" key="3">
    <source>
        <dbReference type="Proteomes" id="UP000772434"/>
    </source>
</evidence>
<dbReference type="Proteomes" id="UP000772434">
    <property type="component" value="Unassembled WGS sequence"/>
</dbReference>
<proteinExistence type="predicted"/>
<keyword evidence="1" id="KW-0732">Signal</keyword>
<dbReference type="AlphaFoldDB" id="A0A9P5QAE7"/>
<name>A0A9P5QAE7_9AGAR</name>
<dbReference type="EMBL" id="JADNRY010000003">
    <property type="protein sequence ID" value="KAF9077653.1"/>
    <property type="molecule type" value="Genomic_DNA"/>
</dbReference>
<evidence type="ECO:0000256" key="1">
    <source>
        <dbReference type="SAM" id="SignalP"/>
    </source>
</evidence>
<protein>
    <submittedName>
        <fullName evidence="2">Uncharacterized protein</fullName>
    </submittedName>
</protein>
<feature type="chain" id="PRO_5040504450" evidence="1">
    <location>
        <begin position="25"/>
        <end position="281"/>
    </location>
</feature>
<dbReference type="OrthoDB" id="2795185at2759"/>
<feature type="signal peptide" evidence="1">
    <location>
        <begin position="1"/>
        <end position="24"/>
    </location>
</feature>
<organism evidence="2 3">
    <name type="scientific">Rhodocollybia butyracea</name>
    <dbReference type="NCBI Taxonomy" id="206335"/>
    <lineage>
        <taxon>Eukaryota</taxon>
        <taxon>Fungi</taxon>
        <taxon>Dikarya</taxon>
        <taxon>Basidiomycota</taxon>
        <taxon>Agaricomycotina</taxon>
        <taxon>Agaricomycetes</taxon>
        <taxon>Agaricomycetidae</taxon>
        <taxon>Agaricales</taxon>
        <taxon>Marasmiineae</taxon>
        <taxon>Omphalotaceae</taxon>
        <taxon>Rhodocollybia</taxon>
    </lineage>
</organism>
<keyword evidence="3" id="KW-1185">Reference proteome</keyword>